<accession>A0A2P2PSF7</accession>
<protein>
    <submittedName>
        <fullName evidence="2">Uncharacterized protein</fullName>
    </submittedName>
</protein>
<feature type="chain" id="PRO_5015160239" evidence="1">
    <location>
        <begin position="18"/>
        <end position="46"/>
    </location>
</feature>
<organism evidence="2">
    <name type="scientific">Rhizophora mucronata</name>
    <name type="common">Asiatic mangrove</name>
    <dbReference type="NCBI Taxonomy" id="61149"/>
    <lineage>
        <taxon>Eukaryota</taxon>
        <taxon>Viridiplantae</taxon>
        <taxon>Streptophyta</taxon>
        <taxon>Embryophyta</taxon>
        <taxon>Tracheophyta</taxon>
        <taxon>Spermatophyta</taxon>
        <taxon>Magnoliopsida</taxon>
        <taxon>eudicotyledons</taxon>
        <taxon>Gunneridae</taxon>
        <taxon>Pentapetalae</taxon>
        <taxon>rosids</taxon>
        <taxon>fabids</taxon>
        <taxon>Malpighiales</taxon>
        <taxon>Rhizophoraceae</taxon>
        <taxon>Rhizophora</taxon>
    </lineage>
</organism>
<proteinExistence type="predicted"/>
<evidence type="ECO:0000313" key="2">
    <source>
        <dbReference type="EMBL" id="MBX57674.1"/>
    </source>
</evidence>
<reference evidence="2" key="1">
    <citation type="submission" date="2018-02" db="EMBL/GenBank/DDBJ databases">
        <title>Rhizophora mucronata_Transcriptome.</title>
        <authorList>
            <person name="Meera S.P."/>
            <person name="Sreeshan A."/>
            <person name="Augustine A."/>
        </authorList>
    </citation>
    <scope>NUCLEOTIDE SEQUENCE</scope>
    <source>
        <tissue evidence="2">Leaf</tissue>
    </source>
</reference>
<keyword evidence="1" id="KW-0732">Signal</keyword>
<dbReference type="AlphaFoldDB" id="A0A2P2PSF7"/>
<evidence type="ECO:0000256" key="1">
    <source>
        <dbReference type="SAM" id="SignalP"/>
    </source>
</evidence>
<name>A0A2P2PSF7_RHIMU</name>
<dbReference type="EMBL" id="GGEC01077190">
    <property type="protein sequence ID" value="MBX57674.1"/>
    <property type="molecule type" value="Transcribed_RNA"/>
</dbReference>
<feature type="signal peptide" evidence="1">
    <location>
        <begin position="1"/>
        <end position="17"/>
    </location>
</feature>
<sequence>MVSCFFLFFSFLFLCQQYVVTKNKFLVKSLQPCLKGYFLILQWAFD</sequence>